<keyword evidence="3 7" id="KW-0227">DNA damage</keyword>
<evidence type="ECO:0000256" key="3">
    <source>
        <dbReference type="ARBA" id="ARBA00022763"/>
    </source>
</evidence>
<gene>
    <name evidence="7" type="primary">recO</name>
    <name evidence="9" type="ORF">DW674_03870</name>
</gene>
<comment type="function">
    <text evidence="7">Involved in DNA repair and RecF pathway recombination.</text>
</comment>
<reference evidence="9 10" key="1">
    <citation type="submission" date="2018-08" db="EMBL/GenBank/DDBJ databases">
        <title>A genome reference for cultivated species of the human gut microbiota.</title>
        <authorList>
            <person name="Zou Y."/>
            <person name="Xue W."/>
            <person name="Luo G."/>
        </authorList>
    </citation>
    <scope>NUCLEOTIDE SEQUENCE [LARGE SCALE GENOMIC DNA]</scope>
    <source>
        <strain evidence="9 10">AM25-21AC</strain>
    </source>
</reference>
<dbReference type="AlphaFoldDB" id="A0A414NXX6"/>
<evidence type="ECO:0000256" key="7">
    <source>
        <dbReference type="HAMAP-Rule" id="MF_00201"/>
    </source>
</evidence>
<proteinExistence type="inferred from homology"/>
<dbReference type="OrthoDB" id="9797083at2"/>
<dbReference type="EMBL" id="QRHE01000003">
    <property type="protein sequence ID" value="RHF52321.1"/>
    <property type="molecule type" value="Genomic_DNA"/>
</dbReference>
<dbReference type="InterPro" id="IPR012340">
    <property type="entry name" value="NA-bd_OB-fold"/>
</dbReference>
<dbReference type="NCBIfam" id="TIGR00613">
    <property type="entry name" value="reco"/>
    <property type="match status" value="1"/>
</dbReference>
<comment type="similarity">
    <text evidence="1 7">Belongs to the RecO family.</text>
</comment>
<organism evidence="9 10">
    <name type="scientific">Mitsuokella multacida</name>
    <dbReference type="NCBI Taxonomy" id="52226"/>
    <lineage>
        <taxon>Bacteria</taxon>
        <taxon>Bacillati</taxon>
        <taxon>Bacillota</taxon>
        <taxon>Negativicutes</taxon>
        <taxon>Selenomonadales</taxon>
        <taxon>Selenomonadaceae</taxon>
        <taxon>Mitsuokella</taxon>
    </lineage>
</organism>
<evidence type="ECO:0000313" key="10">
    <source>
        <dbReference type="Proteomes" id="UP000283442"/>
    </source>
</evidence>
<dbReference type="GO" id="GO:0006302">
    <property type="term" value="P:double-strand break repair"/>
    <property type="evidence" value="ECO:0007669"/>
    <property type="project" value="TreeGrafter"/>
</dbReference>
<dbReference type="HAMAP" id="MF_00201">
    <property type="entry name" value="RecO"/>
    <property type="match status" value="1"/>
</dbReference>
<evidence type="ECO:0000259" key="8">
    <source>
        <dbReference type="Pfam" id="PF11967"/>
    </source>
</evidence>
<dbReference type="PANTHER" id="PTHR33991:SF1">
    <property type="entry name" value="DNA REPAIR PROTEIN RECO"/>
    <property type="match status" value="1"/>
</dbReference>
<dbReference type="Gene3D" id="1.20.1440.120">
    <property type="entry name" value="Recombination protein O, C-terminal domain"/>
    <property type="match status" value="1"/>
</dbReference>
<evidence type="ECO:0000256" key="6">
    <source>
        <dbReference type="ARBA" id="ARBA00033409"/>
    </source>
</evidence>
<comment type="caution">
    <text evidence="9">The sequence shown here is derived from an EMBL/GenBank/DDBJ whole genome shotgun (WGS) entry which is preliminary data.</text>
</comment>
<keyword evidence="4 7" id="KW-0233">DNA recombination</keyword>
<protein>
    <recommendedName>
        <fullName evidence="2 7">DNA repair protein RecO</fullName>
    </recommendedName>
    <alternativeName>
        <fullName evidence="6 7">Recombination protein O</fullName>
    </alternativeName>
</protein>
<keyword evidence="5 7" id="KW-0234">DNA repair</keyword>
<dbReference type="SUPFAM" id="SSF57863">
    <property type="entry name" value="ArfGap/RecO-like zinc finger"/>
    <property type="match status" value="1"/>
</dbReference>
<accession>A0A414NXX6</accession>
<dbReference type="SUPFAM" id="SSF50249">
    <property type="entry name" value="Nucleic acid-binding proteins"/>
    <property type="match status" value="1"/>
</dbReference>
<sequence length="246" mass="27871">MALYQTEAVVLGSKNWGDADKMMTFFTKERGLVRAAAFGCRRPRSPLAGGMQMFSYLDLQLSEGRRVDTVRQCLLRRHYRKLSEDLTAMAYGSFVAEFLREFLPEGQPEPRMFAALLDILDAFERRNPRVTAVAAVYQLMEFTGLQLRYENCVHCGRKIEGDAAFSMHEGGVLCRDCATPDAKAFPEELRHFIVGLRDFDWQRGELRLSSAKLIAAEQLLLAYLQDLLGRPLKSLAFIQQLSMTGS</sequence>
<dbReference type="Proteomes" id="UP000283442">
    <property type="component" value="Unassembled WGS sequence"/>
</dbReference>
<evidence type="ECO:0000256" key="5">
    <source>
        <dbReference type="ARBA" id="ARBA00023204"/>
    </source>
</evidence>
<dbReference type="PANTHER" id="PTHR33991">
    <property type="entry name" value="DNA REPAIR PROTEIN RECO"/>
    <property type="match status" value="1"/>
</dbReference>
<dbReference type="Pfam" id="PF11967">
    <property type="entry name" value="RecO_N"/>
    <property type="match status" value="1"/>
</dbReference>
<dbReference type="RefSeq" id="WP_005841838.1">
    <property type="nucleotide sequence ID" value="NZ_CABKNT010000005.1"/>
</dbReference>
<dbReference type="InterPro" id="IPR037278">
    <property type="entry name" value="ARFGAP/RecO"/>
</dbReference>
<evidence type="ECO:0000256" key="2">
    <source>
        <dbReference type="ARBA" id="ARBA00021310"/>
    </source>
</evidence>
<dbReference type="Pfam" id="PF02565">
    <property type="entry name" value="RecO_C"/>
    <property type="match status" value="1"/>
</dbReference>
<dbReference type="GeneID" id="93481886"/>
<dbReference type="InterPro" id="IPR022572">
    <property type="entry name" value="DNA_rep/recomb_RecO_N"/>
</dbReference>
<dbReference type="Gene3D" id="2.40.50.140">
    <property type="entry name" value="Nucleic acid-binding proteins"/>
    <property type="match status" value="1"/>
</dbReference>
<dbReference type="GO" id="GO:0043590">
    <property type="term" value="C:bacterial nucleoid"/>
    <property type="evidence" value="ECO:0007669"/>
    <property type="project" value="TreeGrafter"/>
</dbReference>
<evidence type="ECO:0000256" key="1">
    <source>
        <dbReference type="ARBA" id="ARBA00007452"/>
    </source>
</evidence>
<evidence type="ECO:0000256" key="4">
    <source>
        <dbReference type="ARBA" id="ARBA00023172"/>
    </source>
</evidence>
<dbReference type="InterPro" id="IPR042242">
    <property type="entry name" value="RecO_C"/>
</dbReference>
<dbReference type="GO" id="GO:0006310">
    <property type="term" value="P:DNA recombination"/>
    <property type="evidence" value="ECO:0007669"/>
    <property type="project" value="UniProtKB-UniRule"/>
</dbReference>
<dbReference type="InterPro" id="IPR003717">
    <property type="entry name" value="RecO"/>
</dbReference>
<feature type="domain" description="DNA replication/recombination mediator RecO N-terminal" evidence="8">
    <location>
        <begin position="1"/>
        <end position="75"/>
    </location>
</feature>
<name>A0A414NXX6_9FIRM</name>
<evidence type="ECO:0000313" key="9">
    <source>
        <dbReference type="EMBL" id="RHF52321.1"/>
    </source>
</evidence>